<evidence type="ECO:0008006" key="4">
    <source>
        <dbReference type="Google" id="ProtNLM"/>
    </source>
</evidence>
<evidence type="ECO:0000313" key="3">
    <source>
        <dbReference type="Proteomes" id="UP000324897"/>
    </source>
</evidence>
<dbReference type="Gramene" id="TVU37461">
    <property type="protein sequence ID" value="TVU37461"/>
    <property type="gene ID" value="EJB05_10777"/>
</dbReference>
<name>A0A5J9VPE8_9POAL</name>
<reference evidence="2 3" key="1">
    <citation type="journal article" date="2019" name="Sci. Rep.">
        <title>A high-quality genome of Eragrostis curvula grass provides insights into Poaceae evolution and supports new strategies to enhance forage quality.</title>
        <authorList>
            <person name="Carballo J."/>
            <person name="Santos B.A.C.M."/>
            <person name="Zappacosta D."/>
            <person name="Garbus I."/>
            <person name="Selva J.P."/>
            <person name="Gallo C.A."/>
            <person name="Diaz A."/>
            <person name="Albertini E."/>
            <person name="Caccamo M."/>
            <person name="Echenique V."/>
        </authorList>
    </citation>
    <scope>NUCLEOTIDE SEQUENCE [LARGE SCALE GENOMIC DNA]</scope>
    <source>
        <strain evidence="3">cv. Victoria</strain>
        <tissue evidence="2">Leaf</tissue>
    </source>
</reference>
<dbReference type="EMBL" id="RWGY01000007">
    <property type="protein sequence ID" value="TVU37461.1"/>
    <property type="molecule type" value="Genomic_DNA"/>
</dbReference>
<accession>A0A5J9VPE8</accession>
<keyword evidence="3" id="KW-1185">Reference proteome</keyword>
<proteinExistence type="predicted"/>
<dbReference type="AlphaFoldDB" id="A0A5J9VPE8"/>
<evidence type="ECO:0000256" key="1">
    <source>
        <dbReference type="SAM" id="MobiDB-lite"/>
    </source>
</evidence>
<protein>
    <recommendedName>
        <fullName evidence="4">Pectinesterase</fullName>
    </recommendedName>
</protein>
<sequence>MVEYLSAARDGRAKGAPQRLVSRRVAWEKKLSVEEGLRFVDIKFIDDGWLSNGPELPNHGTKEFSVGKQRQTQKVQT</sequence>
<gene>
    <name evidence="2" type="ORF">EJB05_10777</name>
</gene>
<comment type="caution">
    <text evidence="2">The sequence shown here is derived from an EMBL/GenBank/DDBJ whole genome shotgun (WGS) entry which is preliminary data.</text>
</comment>
<feature type="region of interest" description="Disordered" evidence="1">
    <location>
        <begin position="55"/>
        <end position="77"/>
    </location>
</feature>
<feature type="compositionally biased region" description="Polar residues" evidence="1">
    <location>
        <begin position="68"/>
        <end position="77"/>
    </location>
</feature>
<dbReference type="Proteomes" id="UP000324897">
    <property type="component" value="Chromosome 4"/>
</dbReference>
<evidence type="ECO:0000313" key="2">
    <source>
        <dbReference type="EMBL" id="TVU37461.1"/>
    </source>
</evidence>
<organism evidence="2 3">
    <name type="scientific">Eragrostis curvula</name>
    <name type="common">weeping love grass</name>
    <dbReference type="NCBI Taxonomy" id="38414"/>
    <lineage>
        <taxon>Eukaryota</taxon>
        <taxon>Viridiplantae</taxon>
        <taxon>Streptophyta</taxon>
        <taxon>Embryophyta</taxon>
        <taxon>Tracheophyta</taxon>
        <taxon>Spermatophyta</taxon>
        <taxon>Magnoliopsida</taxon>
        <taxon>Liliopsida</taxon>
        <taxon>Poales</taxon>
        <taxon>Poaceae</taxon>
        <taxon>PACMAD clade</taxon>
        <taxon>Chloridoideae</taxon>
        <taxon>Eragrostideae</taxon>
        <taxon>Eragrostidinae</taxon>
        <taxon>Eragrostis</taxon>
    </lineage>
</organism>
<feature type="non-terminal residue" evidence="2">
    <location>
        <position position="1"/>
    </location>
</feature>